<protein>
    <recommendedName>
        <fullName evidence="1">NAD(P)-binding domain-containing protein</fullName>
    </recommendedName>
</protein>
<dbReference type="PANTHER" id="PTHR43000">
    <property type="entry name" value="DTDP-D-GLUCOSE 4,6-DEHYDRATASE-RELATED"/>
    <property type="match status" value="1"/>
</dbReference>
<reference evidence="2 3" key="1">
    <citation type="journal article" date="2016" name="Nat. Commun.">
        <title>Thousands of microbial genomes shed light on interconnected biogeochemical processes in an aquifer system.</title>
        <authorList>
            <person name="Anantharaman K."/>
            <person name="Brown C.T."/>
            <person name="Hug L.A."/>
            <person name="Sharon I."/>
            <person name="Castelle C.J."/>
            <person name="Probst A.J."/>
            <person name="Thomas B.C."/>
            <person name="Singh A."/>
            <person name="Wilkins M.J."/>
            <person name="Karaoz U."/>
            <person name="Brodie E.L."/>
            <person name="Williams K.H."/>
            <person name="Hubbard S.S."/>
            <person name="Banfield J.F."/>
        </authorList>
    </citation>
    <scope>NUCLEOTIDE SEQUENCE [LARGE SCALE GENOMIC DNA]</scope>
</reference>
<name>A0A1F5G1Z1_9BACT</name>
<evidence type="ECO:0000313" key="2">
    <source>
        <dbReference type="EMBL" id="OGD85858.1"/>
    </source>
</evidence>
<feature type="domain" description="NAD(P)-binding" evidence="1">
    <location>
        <begin position="5"/>
        <end position="306"/>
    </location>
</feature>
<comment type="caution">
    <text evidence="2">The sequence shown here is derived from an EMBL/GenBank/DDBJ whole genome shotgun (WGS) entry which is preliminary data.</text>
</comment>
<proteinExistence type="predicted"/>
<dbReference type="PRINTS" id="PR01713">
    <property type="entry name" value="NUCEPIMERASE"/>
</dbReference>
<dbReference type="InterPro" id="IPR036291">
    <property type="entry name" value="NAD(P)-bd_dom_sf"/>
</dbReference>
<dbReference type="EMBL" id="MFBA01000012">
    <property type="protein sequence ID" value="OGD85858.1"/>
    <property type="molecule type" value="Genomic_DNA"/>
</dbReference>
<dbReference type="InterPro" id="IPR016040">
    <property type="entry name" value="NAD(P)-bd_dom"/>
</dbReference>
<accession>A0A1F5G1Z1</accession>
<dbReference type="Gene3D" id="3.90.25.10">
    <property type="entry name" value="UDP-galactose 4-epimerase, domain 1"/>
    <property type="match status" value="1"/>
</dbReference>
<dbReference type="Pfam" id="PF16363">
    <property type="entry name" value="GDP_Man_Dehyd"/>
    <property type="match status" value="1"/>
</dbReference>
<dbReference type="AlphaFoldDB" id="A0A1F5G1Z1"/>
<organism evidence="2 3">
    <name type="scientific">Candidatus Curtissbacteria bacterium RIFCSPHIGHO2_01_FULL_41_13</name>
    <dbReference type="NCBI Taxonomy" id="1797745"/>
    <lineage>
        <taxon>Bacteria</taxon>
        <taxon>Candidatus Curtissiibacteriota</taxon>
    </lineage>
</organism>
<evidence type="ECO:0000259" key="1">
    <source>
        <dbReference type="Pfam" id="PF16363"/>
    </source>
</evidence>
<dbReference type="Gene3D" id="3.40.50.720">
    <property type="entry name" value="NAD(P)-binding Rossmann-like Domain"/>
    <property type="match status" value="1"/>
</dbReference>
<dbReference type="CDD" id="cd05260">
    <property type="entry name" value="GDP_MD_SDR_e"/>
    <property type="match status" value="1"/>
</dbReference>
<dbReference type="SUPFAM" id="SSF51735">
    <property type="entry name" value="NAD(P)-binding Rossmann-fold domains"/>
    <property type="match status" value="1"/>
</dbReference>
<gene>
    <name evidence="2" type="ORF">A2696_03565</name>
</gene>
<evidence type="ECO:0000313" key="3">
    <source>
        <dbReference type="Proteomes" id="UP000177069"/>
    </source>
</evidence>
<dbReference type="Proteomes" id="UP000177069">
    <property type="component" value="Unassembled WGS sequence"/>
</dbReference>
<sequence length="320" mass="35883">MKKALITGVAGFAGSHLARYLLTQKITVYGLFHPEHTTTNVDEIRSRINLIPCNLLKKRDLEKTILNIDPDYVFNLAAYSSPAQSFKSPAKTIQNNINTQLNLLESLVKLRSKAKILIVGSSDEYGQPKNLISLDEKTPLAPISPYAVSKVAQDLLGYQFFVSEKLRIIRVRPFNHIGPGQSKAFVIPSFAGQIASLEKKGGGTIKVGNLETWRDFTDVRDMVRAYILALEKGKPGEVYNIGSGKPVRIADILEKLISLSNVRIKIQQDKELLRPVEIEKIYCDFSKFNKQTGWKPQIPISKTLSDTIEYERNILGQKLN</sequence>